<keyword evidence="2" id="KW-1185">Reference proteome</keyword>
<dbReference type="EMBL" id="BAAAMQ010000005">
    <property type="protein sequence ID" value="GAA2094173.1"/>
    <property type="molecule type" value="Genomic_DNA"/>
</dbReference>
<dbReference type="Proteomes" id="UP001501161">
    <property type="component" value="Unassembled WGS sequence"/>
</dbReference>
<proteinExistence type="predicted"/>
<organism evidence="1 2">
    <name type="scientific">Nocardioides furvisabuli</name>
    <dbReference type="NCBI Taxonomy" id="375542"/>
    <lineage>
        <taxon>Bacteria</taxon>
        <taxon>Bacillati</taxon>
        <taxon>Actinomycetota</taxon>
        <taxon>Actinomycetes</taxon>
        <taxon>Propionibacteriales</taxon>
        <taxon>Nocardioidaceae</taxon>
        <taxon>Nocardioides</taxon>
    </lineage>
</organism>
<accession>A0ABN2WL96</accession>
<protein>
    <submittedName>
        <fullName evidence="1">Uncharacterized protein</fullName>
    </submittedName>
</protein>
<evidence type="ECO:0000313" key="2">
    <source>
        <dbReference type="Proteomes" id="UP001501161"/>
    </source>
</evidence>
<dbReference type="RefSeq" id="WP_231249275.1">
    <property type="nucleotide sequence ID" value="NZ_BAAAMQ010000005.1"/>
</dbReference>
<gene>
    <name evidence="1" type="ORF">GCM10009726_00810</name>
</gene>
<sequence length="509" mass="52677">MTLVGLPHAVEQEADGALEPLLSNGLVDVSGNAAPSAPLGLRLAYRVSYDATTDEVEHRVYYPSLSDPAADKYVRVPAAIRALLPVVFLDPTRPLQLRPEGLLRQLVSDADPVAATAAFQALEVDVVAAATTLSANPSIEGVLDALVADAGPARRIGDAPVSAKDIRFLPDGGSLAGLLRAFQPALRLDDAGSLPLESHGSTTVAILSAAEALLLAASTHGAIIVGDDVGEGLDGPTTEHLANALRGAASQTWLTTRRADGARAFETSEFVRLTRHTGQRLAHQVVPPADRKEAGLHRHIQSQLLPALTATAVAVSEGRHDLSALSAADRRRSTPALPLAAHGVRLITADSGSGGGTGQIPQVAKLAHQLGYRVVAMVDGDPAKTAGTVLSDIEAACDALVRLPDSMAIERAILTGATATQLRVAASQVFPMYGLADPTLGKSDPDVSNVVMKVLHSKGLHEQFLGALLEETGALPPIVVAALDATATCSQPSYSGAKRIDLADPTATV</sequence>
<name>A0ABN2WL96_9ACTN</name>
<comment type="caution">
    <text evidence="1">The sequence shown here is derived from an EMBL/GenBank/DDBJ whole genome shotgun (WGS) entry which is preliminary data.</text>
</comment>
<evidence type="ECO:0000313" key="1">
    <source>
        <dbReference type="EMBL" id="GAA2094173.1"/>
    </source>
</evidence>
<reference evidence="1 2" key="1">
    <citation type="journal article" date="2019" name="Int. J. Syst. Evol. Microbiol.">
        <title>The Global Catalogue of Microorganisms (GCM) 10K type strain sequencing project: providing services to taxonomists for standard genome sequencing and annotation.</title>
        <authorList>
            <consortium name="The Broad Institute Genomics Platform"/>
            <consortium name="The Broad Institute Genome Sequencing Center for Infectious Disease"/>
            <person name="Wu L."/>
            <person name="Ma J."/>
        </authorList>
    </citation>
    <scope>NUCLEOTIDE SEQUENCE [LARGE SCALE GENOMIC DNA]</scope>
    <source>
        <strain evidence="1 2">JCM 13813</strain>
    </source>
</reference>